<feature type="transmembrane region" description="Helical" evidence="1">
    <location>
        <begin position="300"/>
        <end position="319"/>
    </location>
</feature>
<accession>A0ABQ3ZDD2</accession>
<sequence>MQEPMSAQLERRYQRLLRAYPRSYRSHRGVEMVTTLLDMAEAGRGRPSRWQAWHLVLSGMRERFRLPTRRPLAWAGALLAAVLLGGFGAVAGTWLGWRTAGSVPSAGELRAFNSALTGMPAPCAIYPDRSAMNGPTIRARADGVAGYSDTRLRAALTGAGWQITTFHERHGDDVRAPVEWVTYRATKGGLKLDGDGFFDVSGSASYRTEVWPREPAVVRPLTIAGLVAGALVGWLLAVAFGFRVRGTGWRRRRAATALSTIALAATAVPAYEHYRDVYQVMVYQHGSPIPYIVYGTGDRIPILGWTVIGLAAIVAALAVPRRG</sequence>
<evidence type="ECO:0000313" key="3">
    <source>
        <dbReference type="Proteomes" id="UP000637628"/>
    </source>
</evidence>
<protein>
    <submittedName>
        <fullName evidence="2">Uncharacterized protein</fullName>
    </submittedName>
</protein>
<evidence type="ECO:0000313" key="2">
    <source>
        <dbReference type="EMBL" id="GIE07847.1"/>
    </source>
</evidence>
<name>A0ABQ3ZDD2_9ACTN</name>
<keyword evidence="1" id="KW-0812">Transmembrane</keyword>
<keyword evidence="3" id="KW-1185">Reference proteome</keyword>
<organism evidence="2 3">
    <name type="scientific">Paractinoplanes durhamensis</name>
    <dbReference type="NCBI Taxonomy" id="113563"/>
    <lineage>
        <taxon>Bacteria</taxon>
        <taxon>Bacillati</taxon>
        <taxon>Actinomycetota</taxon>
        <taxon>Actinomycetes</taxon>
        <taxon>Micromonosporales</taxon>
        <taxon>Micromonosporaceae</taxon>
        <taxon>Paractinoplanes</taxon>
    </lineage>
</organism>
<reference evidence="2 3" key="1">
    <citation type="submission" date="2021-01" db="EMBL/GenBank/DDBJ databases">
        <title>Whole genome shotgun sequence of Actinoplanes durhamensis NBRC 14914.</title>
        <authorList>
            <person name="Komaki H."/>
            <person name="Tamura T."/>
        </authorList>
    </citation>
    <scope>NUCLEOTIDE SEQUENCE [LARGE SCALE GENOMIC DNA]</scope>
    <source>
        <strain evidence="2 3">NBRC 14914</strain>
    </source>
</reference>
<proteinExistence type="predicted"/>
<feature type="transmembrane region" description="Helical" evidence="1">
    <location>
        <begin position="221"/>
        <end position="242"/>
    </location>
</feature>
<evidence type="ECO:0000256" key="1">
    <source>
        <dbReference type="SAM" id="Phobius"/>
    </source>
</evidence>
<keyword evidence="1" id="KW-1133">Transmembrane helix</keyword>
<feature type="transmembrane region" description="Helical" evidence="1">
    <location>
        <begin position="254"/>
        <end position="271"/>
    </location>
</feature>
<gene>
    <name evidence="2" type="ORF">Adu01nite_91970</name>
</gene>
<dbReference type="RefSeq" id="WP_203735681.1">
    <property type="nucleotide sequence ID" value="NZ_BAAATX010000049.1"/>
</dbReference>
<feature type="transmembrane region" description="Helical" evidence="1">
    <location>
        <begin position="72"/>
        <end position="97"/>
    </location>
</feature>
<keyword evidence="1" id="KW-0472">Membrane</keyword>
<dbReference type="Proteomes" id="UP000637628">
    <property type="component" value="Unassembled WGS sequence"/>
</dbReference>
<dbReference type="EMBL" id="BOML01000091">
    <property type="protein sequence ID" value="GIE07847.1"/>
    <property type="molecule type" value="Genomic_DNA"/>
</dbReference>
<comment type="caution">
    <text evidence="2">The sequence shown here is derived from an EMBL/GenBank/DDBJ whole genome shotgun (WGS) entry which is preliminary data.</text>
</comment>